<dbReference type="AlphaFoldDB" id="A0AAV6XNA0"/>
<dbReference type="PANTHER" id="PTHR47926">
    <property type="entry name" value="PENTATRICOPEPTIDE REPEAT-CONTAINING PROTEIN"/>
    <property type="match status" value="1"/>
</dbReference>
<dbReference type="FunFam" id="1.25.40.10:FF:000158">
    <property type="entry name" value="pentatricopeptide repeat-containing protein At2g33680"/>
    <property type="match status" value="1"/>
</dbReference>
<dbReference type="Gene3D" id="1.25.40.10">
    <property type="entry name" value="Tetratricopeptide repeat domain"/>
    <property type="match status" value="4"/>
</dbReference>
<dbReference type="Pfam" id="PF20431">
    <property type="entry name" value="E_motif"/>
    <property type="match status" value="1"/>
</dbReference>
<gene>
    <name evidence="3" type="ORF">BUALT_Bualt04G0121700</name>
</gene>
<dbReference type="EMBL" id="WHWC01000004">
    <property type="protein sequence ID" value="KAG8384476.1"/>
    <property type="molecule type" value="Genomic_DNA"/>
</dbReference>
<dbReference type="FunFam" id="1.25.40.10:FF:000343">
    <property type="entry name" value="Pentatricopeptide repeat-containing protein At3g58590"/>
    <property type="match status" value="1"/>
</dbReference>
<dbReference type="PROSITE" id="PS51375">
    <property type="entry name" value="PPR"/>
    <property type="match status" value="2"/>
</dbReference>
<evidence type="ECO:0008006" key="5">
    <source>
        <dbReference type="Google" id="ProtNLM"/>
    </source>
</evidence>
<organism evidence="3 4">
    <name type="scientific">Buddleja alternifolia</name>
    <dbReference type="NCBI Taxonomy" id="168488"/>
    <lineage>
        <taxon>Eukaryota</taxon>
        <taxon>Viridiplantae</taxon>
        <taxon>Streptophyta</taxon>
        <taxon>Embryophyta</taxon>
        <taxon>Tracheophyta</taxon>
        <taxon>Spermatophyta</taxon>
        <taxon>Magnoliopsida</taxon>
        <taxon>eudicotyledons</taxon>
        <taxon>Gunneridae</taxon>
        <taxon>Pentapetalae</taxon>
        <taxon>asterids</taxon>
        <taxon>lamiids</taxon>
        <taxon>Lamiales</taxon>
        <taxon>Scrophulariaceae</taxon>
        <taxon>Buddlejeae</taxon>
        <taxon>Buddleja</taxon>
    </lineage>
</organism>
<evidence type="ECO:0000256" key="2">
    <source>
        <dbReference type="PROSITE-ProRule" id="PRU00708"/>
    </source>
</evidence>
<reference evidence="3" key="1">
    <citation type="submission" date="2019-10" db="EMBL/GenBank/DDBJ databases">
        <authorList>
            <person name="Zhang R."/>
            <person name="Pan Y."/>
            <person name="Wang J."/>
            <person name="Ma R."/>
            <person name="Yu S."/>
        </authorList>
    </citation>
    <scope>NUCLEOTIDE SEQUENCE</scope>
    <source>
        <strain evidence="3">LA-IB0</strain>
        <tissue evidence="3">Leaf</tissue>
    </source>
</reference>
<dbReference type="GO" id="GO:0099402">
    <property type="term" value="P:plant organ development"/>
    <property type="evidence" value="ECO:0007669"/>
    <property type="project" value="UniProtKB-ARBA"/>
</dbReference>
<comment type="caution">
    <text evidence="3">The sequence shown here is derived from an EMBL/GenBank/DDBJ whole genome shotgun (WGS) entry which is preliminary data.</text>
</comment>
<proteinExistence type="predicted"/>
<feature type="repeat" description="PPR" evidence="2">
    <location>
        <begin position="124"/>
        <end position="158"/>
    </location>
</feature>
<protein>
    <recommendedName>
        <fullName evidence="5">Pentatricopeptide repeat-containing protein</fullName>
    </recommendedName>
</protein>
<feature type="repeat" description="PPR" evidence="2">
    <location>
        <begin position="22"/>
        <end position="57"/>
    </location>
</feature>
<keyword evidence="4" id="KW-1185">Reference proteome</keyword>
<dbReference type="GO" id="GO:0009451">
    <property type="term" value="P:RNA modification"/>
    <property type="evidence" value="ECO:0007669"/>
    <property type="project" value="InterPro"/>
</dbReference>
<evidence type="ECO:0000256" key="1">
    <source>
        <dbReference type="ARBA" id="ARBA00022737"/>
    </source>
</evidence>
<dbReference type="GO" id="GO:0003723">
    <property type="term" value="F:RNA binding"/>
    <property type="evidence" value="ECO:0007669"/>
    <property type="project" value="InterPro"/>
</dbReference>
<dbReference type="NCBIfam" id="TIGR00756">
    <property type="entry name" value="PPR"/>
    <property type="match status" value="1"/>
</dbReference>
<dbReference type="InterPro" id="IPR046960">
    <property type="entry name" value="PPR_At4g14850-like_plant"/>
</dbReference>
<keyword evidence="1" id="KW-0677">Repeat</keyword>
<accession>A0AAV6XNA0</accession>
<dbReference type="InterPro" id="IPR002885">
    <property type="entry name" value="PPR_rpt"/>
</dbReference>
<dbReference type="InterPro" id="IPR046848">
    <property type="entry name" value="E_motif"/>
</dbReference>
<dbReference type="PANTHER" id="PTHR47926:SF342">
    <property type="entry name" value="TETRATRICOPEPTIDE-LIKE HELICAL DOMAIN-CONTAINING PROTEIN-RELATED"/>
    <property type="match status" value="1"/>
</dbReference>
<dbReference type="Pfam" id="PF01535">
    <property type="entry name" value="PPR"/>
    <property type="match status" value="4"/>
</dbReference>
<evidence type="ECO:0000313" key="3">
    <source>
        <dbReference type="EMBL" id="KAG8384476.1"/>
    </source>
</evidence>
<evidence type="ECO:0000313" key="4">
    <source>
        <dbReference type="Proteomes" id="UP000826271"/>
    </source>
</evidence>
<dbReference type="Pfam" id="PF13041">
    <property type="entry name" value="PPR_2"/>
    <property type="match status" value="2"/>
</dbReference>
<dbReference type="InterPro" id="IPR011990">
    <property type="entry name" value="TPR-like_helical_dom_sf"/>
</dbReference>
<name>A0AAV6XNA0_9LAMI</name>
<dbReference type="Proteomes" id="UP000826271">
    <property type="component" value="Unassembled WGS sequence"/>
</dbReference>
<sequence>MYVLSWSFADAQLLFDKMPQRNVVSYNVLISAYSRSPHDAHVAFGLFDRLENEGLSPNGLTSTSLLQASAGLENLVMGCSLHGQCVKMGFLNNVRVQTSLLGMYSNRGDVECAKRAFCSMIDKDAIAWNSIISGYVKNGKLMESPELFHTMLREKVNPTRFTYSLVLNACAKLEGYDGGKLVHAQVLLLGTYIDLPLQNALLDMYCSCGDTHTAYKVFLRIENPDLVTWNIIIDEYTFAAVISGTSGVPSCDYGKPLHAQTEKTGHSKSVYIGSTLISMYVNNDDYISSQKIFSSFLHKDAVLWTEDCNLDSYTLSSALSACADLVTLRQGEMIHLACSHCGLVDKCRFFWNYMKENGLKPGSKHYSCMISLLSRFGLWEEAEKMIIESPFVDDYVESWRAILSSCIRSGNVGVGICAAENILNVNAEDNGASVLLMKVYAAAGIWDDVSETRRKMRKLMVEKEPGLSWIEVRNDVHVFCSGDQSHGQNGDVRPELSKLMGNFIPIVDEEVT</sequence>